<dbReference type="InterPro" id="IPR050306">
    <property type="entry name" value="PfkB_Carbo_kinase"/>
</dbReference>
<gene>
    <name evidence="6" type="ORF">Taro_049103</name>
</gene>
<evidence type="ECO:0000256" key="4">
    <source>
        <dbReference type="ARBA" id="ARBA00022840"/>
    </source>
</evidence>
<comment type="caution">
    <text evidence="6">The sequence shown here is derived from an EMBL/GenBank/DDBJ whole genome shotgun (WGS) entry which is preliminary data.</text>
</comment>
<evidence type="ECO:0000256" key="1">
    <source>
        <dbReference type="ARBA" id="ARBA00022679"/>
    </source>
</evidence>
<keyword evidence="2" id="KW-0547">Nucleotide-binding</keyword>
<evidence type="ECO:0000313" key="6">
    <source>
        <dbReference type="EMBL" id="MQM16148.1"/>
    </source>
</evidence>
<dbReference type="GO" id="GO:0005524">
    <property type="term" value="F:ATP binding"/>
    <property type="evidence" value="ECO:0007669"/>
    <property type="project" value="UniProtKB-KW"/>
</dbReference>
<protein>
    <submittedName>
        <fullName evidence="6">Uncharacterized protein</fullName>
    </submittedName>
</protein>
<dbReference type="InterPro" id="IPR029056">
    <property type="entry name" value="Ribokinase-like"/>
</dbReference>
<evidence type="ECO:0000313" key="7">
    <source>
        <dbReference type="Proteomes" id="UP000652761"/>
    </source>
</evidence>
<dbReference type="GO" id="GO:0008865">
    <property type="term" value="F:fructokinase activity"/>
    <property type="evidence" value="ECO:0007669"/>
    <property type="project" value="TreeGrafter"/>
</dbReference>
<accession>A0A843XA43</accession>
<dbReference type="OrthoDB" id="415590at2759"/>
<evidence type="ECO:0000256" key="5">
    <source>
        <dbReference type="ARBA" id="ARBA00023277"/>
    </source>
</evidence>
<organism evidence="6 7">
    <name type="scientific">Colocasia esculenta</name>
    <name type="common">Wild taro</name>
    <name type="synonym">Arum esculentum</name>
    <dbReference type="NCBI Taxonomy" id="4460"/>
    <lineage>
        <taxon>Eukaryota</taxon>
        <taxon>Viridiplantae</taxon>
        <taxon>Streptophyta</taxon>
        <taxon>Embryophyta</taxon>
        <taxon>Tracheophyta</taxon>
        <taxon>Spermatophyta</taxon>
        <taxon>Magnoliopsida</taxon>
        <taxon>Liliopsida</taxon>
        <taxon>Araceae</taxon>
        <taxon>Aroideae</taxon>
        <taxon>Colocasieae</taxon>
        <taxon>Colocasia</taxon>
    </lineage>
</organism>
<name>A0A843XA43_COLES</name>
<evidence type="ECO:0000256" key="3">
    <source>
        <dbReference type="ARBA" id="ARBA00022777"/>
    </source>
</evidence>
<dbReference type="Proteomes" id="UP000652761">
    <property type="component" value="Unassembled WGS sequence"/>
</dbReference>
<dbReference type="SUPFAM" id="SSF53613">
    <property type="entry name" value="Ribokinase-like"/>
    <property type="match status" value="1"/>
</dbReference>
<proteinExistence type="predicted"/>
<keyword evidence="3" id="KW-0418">Kinase</keyword>
<dbReference type="PANTHER" id="PTHR43085">
    <property type="entry name" value="HEXOKINASE FAMILY MEMBER"/>
    <property type="match status" value="1"/>
</dbReference>
<sequence length="156" mass="17565">MANLMVNFGKMHIDFVHTICDVSLAEITEFLKAYGSPPTNVAIIVVHLNSCAAFIDKLVIVDIRICFDTGAHTTLTIITLRADDKQEFMLYSNPSTDILPTKVELNLNLILRARIFHYRSKSLITKTCRLVNLRAMEVAKEAGTLLSYDPNLWLPL</sequence>
<dbReference type="EMBL" id="NMUH01006866">
    <property type="protein sequence ID" value="MQM16148.1"/>
    <property type="molecule type" value="Genomic_DNA"/>
</dbReference>
<dbReference type="GO" id="GO:0006000">
    <property type="term" value="P:fructose metabolic process"/>
    <property type="evidence" value="ECO:0007669"/>
    <property type="project" value="TreeGrafter"/>
</dbReference>
<dbReference type="Gene3D" id="3.40.1190.20">
    <property type="match status" value="1"/>
</dbReference>
<keyword evidence="7" id="KW-1185">Reference proteome</keyword>
<evidence type="ECO:0000256" key="2">
    <source>
        <dbReference type="ARBA" id="ARBA00022741"/>
    </source>
</evidence>
<keyword evidence="5" id="KW-0119">Carbohydrate metabolism</keyword>
<dbReference type="GO" id="GO:0005829">
    <property type="term" value="C:cytosol"/>
    <property type="evidence" value="ECO:0007669"/>
    <property type="project" value="TreeGrafter"/>
</dbReference>
<keyword evidence="1" id="KW-0808">Transferase</keyword>
<dbReference type="PANTHER" id="PTHR43085:SF24">
    <property type="entry name" value="FRUCTOKINASE-4-RELATED"/>
    <property type="match status" value="1"/>
</dbReference>
<keyword evidence="4" id="KW-0067">ATP-binding</keyword>
<dbReference type="AlphaFoldDB" id="A0A843XA43"/>
<reference evidence="6" key="1">
    <citation type="submission" date="2017-07" db="EMBL/GenBank/DDBJ databases">
        <title>Taro Niue Genome Assembly and Annotation.</title>
        <authorList>
            <person name="Atibalentja N."/>
            <person name="Keating K."/>
            <person name="Fields C.J."/>
        </authorList>
    </citation>
    <scope>NUCLEOTIDE SEQUENCE</scope>
    <source>
        <strain evidence="6">Niue_2</strain>
        <tissue evidence="6">Leaf</tissue>
    </source>
</reference>